<feature type="transmembrane region" description="Helical" evidence="1">
    <location>
        <begin position="142"/>
        <end position="164"/>
    </location>
</feature>
<evidence type="ECO:0000256" key="2">
    <source>
        <dbReference type="SAM" id="SignalP"/>
    </source>
</evidence>
<evidence type="ECO:0000313" key="3">
    <source>
        <dbReference type="EMBL" id="KAF3004255.1"/>
    </source>
</evidence>
<dbReference type="OrthoDB" id="3768069at2759"/>
<keyword evidence="2" id="KW-0732">Signal</keyword>
<proteinExistence type="predicted"/>
<dbReference type="EMBL" id="SWKU01000008">
    <property type="protein sequence ID" value="KAF3004255.1"/>
    <property type="molecule type" value="Genomic_DNA"/>
</dbReference>
<sequence>MVKLSAILAGLSAALVYATPVTEHQSQRLEDIQCRCLTFRTSERPTPCNFFDSKGFGWRSAQALASQYDIQVQFASKSSISKVLSIPTPLPNELLKIVSLGDAQSVSSEAEPNGSQNKIVCGFGREVREMSQDGDYEGEGHFVAQVIAWLMLLIIVYSAGEYIWTRCASRRQVIKLKGDEKPLKA</sequence>
<keyword evidence="1" id="KW-0812">Transmembrane</keyword>
<keyword evidence="1" id="KW-1133">Transmembrane helix</keyword>
<evidence type="ECO:0000256" key="1">
    <source>
        <dbReference type="SAM" id="Phobius"/>
    </source>
</evidence>
<name>A0A9P4TFX3_CURKU</name>
<feature type="signal peptide" evidence="2">
    <location>
        <begin position="1"/>
        <end position="18"/>
    </location>
</feature>
<gene>
    <name evidence="3" type="ORF">E8E13_007851</name>
</gene>
<accession>A0A9P4TFX3</accession>
<evidence type="ECO:0000313" key="4">
    <source>
        <dbReference type="Proteomes" id="UP000801428"/>
    </source>
</evidence>
<feature type="chain" id="PRO_5040214658" evidence="2">
    <location>
        <begin position="19"/>
        <end position="185"/>
    </location>
</feature>
<keyword evidence="1" id="KW-0472">Membrane</keyword>
<reference evidence="3" key="1">
    <citation type="submission" date="2019-04" db="EMBL/GenBank/DDBJ databases">
        <title>Sequencing of skin fungus with MAO and IRED activity.</title>
        <authorList>
            <person name="Marsaioli A.J."/>
            <person name="Bonatto J.M.C."/>
            <person name="Reis Junior O."/>
        </authorList>
    </citation>
    <scope>NUCLEOTIDE SEQUENCE</scope>
    <source>
        <strain evidence="3">30M1</strain>
    </source>
</reference>
<dbReference type="AlphaFoldDB" id="A0A9P4TFX3"/>
<keyword evidence="4" id="KW-1185">Reference proteome</keyword>
<organism evidence="3 4">
    <name type="scientific">Curvularia kusanoi</name>
    <name type="common">Cochliobolus kusanoi</name>
    <dbReference type="NCBI Taxonomy" id="90978"/>
    <lineage>
        <taxon>Eukaryota</taxon>
        <taxon>Fungi</taxon>
        <taxon>Dikarya</taxon>
        <taxon>Ascomycota</taxon>
        <taxon>Pezizomycotina</taxon>
        <taxon>Dothideomycetes</taxon>
        <taxon>Pleosporomycetidae</taxon>
        <taxon>Pleosporales</taxon>
        <taxon>Pleosporineae</taxon>
        <taxon>Pleosporaceae</taxon>
        <taxon>Curvularia</taxon>
    </lineage>
</organism>
<dbReference type="Proteomes" id="UP000801428">
    <property type="component" value="Unassembled WGS sequence"/>
</dbReference>
<protein>
    <submittedName>
        <fullName evidence="3">Uncharacterized protein</fullName>
    </submittedName>
</protein>
<comment type="caution">
    <text evidence="3">The sequence shown here is derived from an EMBL/GenBank/DDBJ whole genome shotgun (WGS) entry which is preliminary data.</text>
</comment>